<accession>A0AC60PHH9</accession>
<gene>
    <name evidence="1" type="ORF">HPB47_003849</name>
</gene>
<proteinExistence type="predicted"/>
<dbReference type="Proteomes" id="UP000805193">
    <property type="component" value="Unassembled WGS sequence"/>
</dbReference>
<dbReference type="EMBL" id="JABSTQ010010572">
    <property type="protein sequence ID" value="KAG0419836.1"/>
    <property type="molecule type" value="Genomic_DNA"/>
</dbReference>
<sequence>MIGHVQPARLVAVDRCRRVEAGNSGRRWRNARTCHTNNTLPAKQDTSHGDGADGHEIDMALHRAEKCALPEAHHAPNDGPRYGVILGYCATDADTWARGGASASAAAMTSLLWNVQTGEARAVPAERAAAASPAHQLCAV</sequence>
<keyword evidence="2" id="KW-1185">Reference proteome</keyword>
<evidence type="ECO:0000313" key="1">
    <source>
        <dbReference type="EMBL" id="KAG0419836.1"/>
    </source>
</evidence>
<evidence type="ECO:0000313" key="2">
    <source>
        <dbReference type="Proteomes" id="UP000805193"/>
    </source>
</evidence>
<comment type="caution">
    <text evidence="1">The sequence shown here is derived from an EMBL/GenBank/DDBJ whole genome shotgun (WGS) entry which is preliminary data.</text>
</comment>
<reference evidence="1 2" key="1">
    <citation type="journal article" date="2020" name="Cell">
        <title>Large-Scale Comparative Analyses of Tick Genomes Elucidate Their Genetic Diversity and Vector Capacities.</title>
        <authorList>
            <consortium name="Tick Genome and Microbiome Consortium (TIGMIC)"/>
            <person name="Jia N."/>
            <person name="Wang J."/>
            <person name="Shi W."/>
            <person name="Du L."/>
            <person name="Sun Y."/>
            <person name="Zhan W."/>
            <person name="Jiang J.F."/>
            <person name="Wang Q."/>
            <person name="Zhang B."/>
            <person name="Ji P."/>
            <person name="Bell-Sakyi L."/>
            <person name="Cui X.M."/>
            <person name="Yuan T.T."/>
            <person name="Jiang B.G."/>
            <person name="Yang W.F."/>
            <person name="Lam T.T."/>
            <person name="Chang Q.C."/>
            <person name="Ding S.J."/>
            <person name="Wang X.J."/>
            <person name="Zhu J.G."/>
            <person name="Ruan X.D."/>
            <person name="Zhao L."/>
            <person name="Wei J.T."/>
            <person name="Ye R.Z."/>
            <person name="Que T.C."/>
            <person name="Du C.H."/>
            <person name="Zhou Y.H."/>
            <person name="Cheng J.X."/>
            <person name="Dai P.F."/>
            <person name="Guo W.B."/>
            <person name="Han X.H."/>
            <person name="Huang E.J."/>
            <person name="Li L.F."/>
            <person name="Wei W."/>
            <person name="Gao Y.C."/>
            <person name="Liu J.Z."/>
            <person name="Shao H.Z."/>
            <person name="Wang X."/>
            <person name="Wang C.C."/>
            <person name="Yang T.C."/>
            <person name="Huo Q.B."/>
            <person name="Li W."/>
            <person name="Chen H.Y."/>
            <person name="Chen S.E."/>
            <person name="Zhou L.G."/>
            <person name="Ni X.B."/>
            <person name="Tian J.H."/>
            <person name="Sheng Y."/>
            <person name="Liu T."/>
            <person name="Pan Y.S."/>
            <person name="Xia L.Y."/>
            <person name="Li J."/>
            <person name="Zhao F."/>
            <person name="Cao W.C."/>
        </authorList>
    </citation>
    <scope>NUCLEOTIDE SEQUENCE [LARGE SCALE GENOMIC DNA]</scope>
    <source>
        <strain evidence="1">Iper-2018</strain>
    </source>
</reference>
<organism evidence="1 2">
    <name type="scientific">Ixodes persulcatus</name>
    <name type="common">Taiga tick</name>
    <dbReference type="NCBI Taxonomy" id="34615"/>
    <lineage>
        <taxon>Eukaryota</taxon>
        <taxon>Metazoa</taxon>
        <taxon>Ecdysozoa</taxon>
        <taxon>Arthropoda</taxon>
        <taxon>Chelicerata</taxon>
        <taxon>Arachnida</taxon>
        <taxon>Acari</taxon>
        <taxon>Parasitiformes</taxon>
        <taxon>Ixodida</taxon>
        <taxon>Ixodoidea</taxon>
        <taxon>Ixodidae</taxon>
        <taxon>Ixodinae</taxon>
        <taxon>Ixodes</taxon>
    </lineage>
</organism>
<protein>
    <submittedName>
        <fullName evidence="1">Uncharacterized protein</fullName>
    </submittedName>
</protein>
<name>A0AC60PHH9_IXOPE</name>